<evidence type="ECO:0000313" key="2">
    <source>
        <dbReference type="Proteomes" id="UP000607645"/>
    </source>
</evidence>
<dbReference type="EMBL" id="JACOPQ010000011">
    <property type="protein sequence ID" value="MBC5738009.1"/>
    <property type="molecule type" value="Genomic_DNA"/>
</dbReference>
<sequence length="245" mass="26431">MDQTRLIDEIVSRVAAKLAETGDVPAPCESCGGAAKPGLLVLTQQHGEACHAVLESVRLQERYRTDCALLQDDCADIGGYDVVVLYQFSNEVLGKLAGGVCDTPYTRLAAQAILRGKRVYVPTEQVELYRYATTAPGAYYAMMREKLDLLIASGVTICAQGNLEQSILDGAARACAPAACPSAPAAEKTCRAERELRLEKRVLTEKDVSDALAGHFTSIRLPAKCILTALAQDCAKDRGIRLERD</sequence>
<protein>
    <recommendedName>
        <fullName evidence="3">Ethanolamine utilization protein</fullName>
    </recommendedName>
</protein>
<organism evidence="1 2">
    <name type="scientific">Lawsonibacter faecis</name>
    <dbReference type="NCBI Taxonomy" id="2763052"/>
    <lineage>
        <taxon>Bacteria</taxon>
        <taxon>Bacillati</taxon>
        <taxon>Bacillota</taxon>
        <taxon>Clostridia</taxon>
        <taxon>Eubacteriales</taxon>
        <taxon>Oscillospiraceae</taxon>
        <taxon>Lawsonibacter</taxon>
    </lineage>
</organism>
<dbReference type="RefSeq" id="WP_186919797.1">
    <property type="nucleotide sequence ID" value="NZ_JACOPQ010000011.1"/>
</dbReference>
<keyword evidence="2" id="KW-1185">Reference proteome</keyword>
<evidence type="ECO:0008006" key="3">
    <source>
        <dbReference type="Google" id="ProtNLM"/>
    </source>
</evidence>
<dbReference type="AlphaFoldDB" id="A0A8J6JMH9"/>
<name>A0A8J6JMH9_9FIRM</name>
<accession>A0A8J6JMH9</accession>
<evidence type="ECO:0000313" key="1">
    <source>
        <dbReference type="EMBL" id="MBC5738009.1"/>
    </source>
</evidence>
<comment type="caution">
    <text evidence="1">The sequence shown here is derived from an EMBL/GenBank/DDBJ whole genome shotgun (WGS) entry which is preliminary data.</text>
</comment>
<reference evidence="1" key="1">
    <citation type="submission" date="2020-08" db="EMBL/GenBank/DDBJ databases">
        <title>Genome public.</title>
        <authorList>
            <person name="Liu C."/>
            <person name="Sun Q."/>
        </authorList>
    </citation>
    <scope>NUCLEOTIDE SEQUENCE</scope>
    <source>
        <strain evidence="1">NSJ-52</strain>
    </source>
</reference>
<proteinExistence type="predicted"/>
<dbReference type="Proteomes" id="UP000607645">
    <property type="component" value="Unassembled WGS sequence"/>
</dbReference>
<gene>
    <name evidence="1" type="ORF">H8S62_13435</name>
</gene>